<protein>
    <submittedName>
        <fullName evidence="3">DUF6531 domain-containing protein</fullName>
    </submittedName>
</protein>
<dbReference type="PANTHER" id="PTHR32305">
    <property type="match status" value="1"/>
</dbReference>
<name>A0ABW1FTD3_9ACTN</name>
<dbReference type="PANTHER" id="PTHR32305:SF15">
    <property type="entry name" value="PROTEIN RHSA-RELATED"/>
    <property type="match status" value="1"/>
</dbReference>
<dbReference type="RefSeq" id="WP_345092935.1">
    <property type="nucleotide sequence ID" value="NZ_BAAAWG010000024.1"/>
</dbReference>
<gene>
    <name evidence="3" type="ORF">ACFP3M_31895</name>
</gene>
<dbReference type="EMBL" id="JBHSPW010000022">
    <property type="protein sequence ID" value="MFC5897416.1"/>
    <property type="molecule type" value="Genomic_DNA"/>
</dbReference>
<dbReference type="InterPro" id="IPR050708">
    <property type="entry name" value="T6SS_VgrG/RHS"/>
</dbReference>
<proteinExistence type="predicted"/>
<organism evidence="3 4">
    <name type="scientific">Streptomyces ramulosus</name>
    <dbReference type="NCBI Taxonomy" id="47762"/>
    <lineage>
        <taxon>Bacteria</taxon>
        <taxon>Bacillati</taxon>
        <taxon>Actinomycetota</taxon>
        <taxon>Actinomycetes</taxon>
        <taxon>Kitasatosporales</taxon>
        <taxon>Streptomycetaceae</taxon>
        <taxon>Streptomyces</taxon>
    </lineage>
</organism>
<dbReference type="PRINTS" id="PR00394">
    <property type="entry name" value="RHSPROTEIN"/>
</dbReference>
<dbReference type="Pfam" id="PF25547">
    <property type="entry name" value="WXG100_2"/>
    <property type="match status" value="1"/>
</dbReference>
<dbReference type="InterPro" id="IPR022385">
    <property type="entry name" value="Rhs_assc_core"/>
</dbReference>
<dbReference type="InterPro" id="IPR031325">
    <property type="entry name" value="RHS_repeat"/>
</dbReference>
<dbReference type="Proteomes" id="UP001596241">
    <property type="component" value="Unassembled WGS sequence"/>
</dbReference>
<evidence type="ECO:0000259" key="2">
    <source>
        <dbReference type="Pfam" id="PF25547"/>
    </source>
</evidence>
<dbReference type="Gene3D" id="2.180.10.10">
    <property type="entry name" value="RHS repeat-associated core"/>
    <property type="match status" value="3"/>
</dbReference>
<feature type="domain" description="DUF6531" evidence="1">
    <location>
        <begin position="278"/>
        <end position="347"/>
    </location>
</feature>
<evidence type="ECO:0000313" key="4">
    <source>
        <dbReference type="Proteomes" id="UP001596241"/>
    </source>
</evidence>
<dbReference type="InterPro" id="IPR006530">
    <property type="entry name" value="YD"/>
</dbReference>
<feature type="domain" description="Outer membrane channel protein CpnT-like N-terminal" evidence="2">
    <location>
        <begin position="11"/>
        <end position="143"/>
    </location>
</feature>
<sequence length="1432" mass="155761">MGAADKAKEIVQDLTGMWWPKGDEDELREAARAWRTFADEVEECTAACHKQAQDVIDTNKGKSIEAFGDFWKKYHGGGKGYLDDVASAARDMAKALDKFADQIAEAKTKIEHELEIAGAVLVAGTALALFTGGISEVAAAGATEAIVAAASTAGVAVSATVAEIAGTVLATAAIGGVEAITVDVVVAQGGRNLLGEQHGINVAEIKEAGVSGLLLGGALGAAGRTAQALGEARGAGALRDVNVPRLELAGTGRASLDRFSNGLRSFGRDFRCRVLKKDPVDVATGRMVLPQTDVVLPGALPLAFTRSFESSYRAGHWFGPAWASTVDERLEMDEQGVVHVGADGTLRPYPHPEPGGADVQPETGSRQVLRRTEAGDFELTDPATGYTRVFAEHARGLALLEEVWDRNGHRITFTYDETGAPTEITHSGGYRLKLTTHAHRVTSLHLAGAAADGGDQLLAAYGYDERGHLATVTTPASEVPLRFENDAQGRITAWVDTNDSRFDYTYDDRDRCTAQSGSAGHLRSTFAYDREPETGLRRTRLTDSLDHTSTYLANEHLQIVAETDPLGHTTRTEWDRFDQVVSTLDPLGHLTRYTYDEVGNLARIALPDGTFGQATYNDLRLPTRVTEPGGAVWQHAYDASGNLLATTDPAGAEISYAYDTSGHLVAATDAAGHTRHIANNQAGLPTAVTDPLGQTTTIERDVFGRVTCVTDPLGHTTRLGWAPSGNPAWREAADGTRETWSWDGEGNLLAHTDPAGNTTRHTHGAFDLPATRTDLDGTTYAFAYDSELRLTQVTNPQGLSWTYTYDAAGRLTAETDFNDRTVRYTHDAAGRLTSRTNGAGQALTVTHDALGRTTSTTADDGTQTTYAYARSGQLIRAANSDATVTWQHDGLGRILTETVNGHTSTYSYDVLGHRTSRTTPTGLTSRWTYDAAGRPTALTTGGEGLTFAYDAAGRETERRLGQDIRLTQGWDPTGRLTSQSLTHHIPGEDLLLQHRTYAYRPDGCLTEIHELTGGTRLFDLDRSGRVTGVRAHGWSETYAYDTAGNLTHATTPARTEGGDREFTGTLLHRAGHATYENDAQGRLARKTLRLLNGQTRTWAYTWNAEDRLTQVTTPEGETWRYAYDPLGRRTAKHLLDEDETARASVTFTWDGTRLAEQTTHDGQITTWDYAPGTYRPLSQTSRHTPAGTPQFHAVITDLTGTPTELVTPEGHIAWRHRTTLWGAPLPSPFQATGAVDCPLRFPGQYADPETGLHYNYFRHYDPETARYASPDPLGLVPAPNHYAYLDNPTAGFDPLGLAACTDKGGWYGALQPARAGNEINHIPAKSAYKHLTDPRLTEHMGPAIRMDRADHREVMSTGSSREAKAWQAQQRSLIDQGRIDEAIKMDIDDIRARFGSKYDQHIQDMVQTLPDNKGFQNLLHEHGWTINYDLLK</sequence>
<dbReference type="InterPro" id="IPR057746">
    <property type="entry name" value="CpnT-like_N"/>
</dbReference>
<keyword evidence="4" id="KW-1185">Reference proteome</keyword>
<evidence type="ECO:0000259" key="1">
    <source>
        <dbReference type="Pfam" id="PF20148"/>
    </source>
</evidence>
<evidence type="ECO:0000313" key="3">
    <source>
        <dbReference type="EMBL" id="MFC5897416.1"/>
    </source>
</evidence>
<accession>A0ABW1FTD3</accession>
<dbReference type="Pfam" id="PF05593">
    <property type="entry name" value="RHS_repeat"/>
    <property type="match status" value="9"/>
</dbReference>
<reference evidence="4" key="1">
    <citation type="journal article" date="2019" name="Int. J. Syst. Evol. Microbiol.">
        <title>The Global Catalogue of Microorganisms (GCM) 10K type strain sequencing project: providing services to taxonomists for standard genome sequencing and annotation.</title>
        <authorList>
            <consortium name="The Broad Institute Genomics Platform"/>
            <consortium name="The Broad Institute Genome Sequencing Center for Infectious Disease"/>
            <person name="Wu L."/>
            <person name="Ma J."/>
        </authorList>
    </citation>
    <scope>NUCLEOTIDE SEQUENCE [LARGE SCALE GENOMIC DNA]</scope>
    <source>
        <strain evidence="4">CGMCC 1.15809</strain>
    </source>
</reference>
<dbReference type="Gene3D" id="1.10.287.1060">
    <property type="entry name" value="ESAT-6-like"/>
    <property type="match status" value="1"/>
</dbReference>
<dbReference type="InterPro" id="IPR045351">
    <property type="entry name" value="DUF6531"/>
</dbReference>
<dbReference type="NCBIfam" id="TIGR01643">
    <property type="entry name" value="YD_repeat_2x"/>
    <property type="match status" value="13"/>
</dbReference>
<dbReference type="NCBIfam" id="TIGR03696">
    <property type="entry name" value="Rhs_assc_core"/>
    <property type="match status" value="1"/>
</dbReference>
<comment type="caution">
    <text evidence="3">The sequence shown here is derived from an EMBL/GenBank/DDBJ whole genome shotgun (WGS) entry which is preliminary data.</text>
</comment>
<dbReference type="Pfam" id="PF20148">
    <property type="entry name" value="DUF6531"/>
    <property type="match status" value="1"/>
</dbReference>